<dbReference type="SMART" id="SM00382">
    <property type="entry name" value="AAA"/>
    <property type="match status" value="1"/>
</dbReference>
<evidence type="ECO:0000313" key="4">
    <source>
        <dbReference type="Proteomes" id="UP000185598"/>
    </source>
</evidence>
<accession>A0A1Q9A3E5</accession>
<reference evidence="2 5" key="2">
    <citation type="submission" date="2020-08" db="EMBL/GenBank/DDBJ databases">
        <title>Genomic Encyclopedia of Type Strains, Phase IV (KMG-IV): sequencing the most valuable type-strain genomes for metagenomic binning, comparative biology and taxonomic classification.</title>
        <authorList>
            <person name="Goeker M."/>
        </authorList>
    </citation>
    <scope>NUCLEOTIDE SEQUENCE [LARGE SCALE GENOMIC DNA]</scope>
    <source>
        <strain evidence="2 5">DSM 100021</strain>
    </source>
</reference>
<organism evidence="3 4">
    <name type="scientific">Allorhizobium taibaishanense</name>
    <dbReference type="NCBI Taxonomy" id="887144"/>
    <lineage>
        <taxon>Bacteria</taxon>
        <taxon>Pseudomonadati</taxon>
        <taxon>Pseudomonadota</taxon>
        <taxon>Alphaproteobacteria</taxon>
        <taxon>Hyphomicrobiales</taxon>
        <taxon>Rhizobiaceae</taxon>
        <taxon>Rhizobium/Agrobacterium group</taxon>
        <taxon>Allorhizobium</taxon>
    </lineage>
</organism>
<dbReference type="OrthoDB" id="4770405at2"/>
<evidence type="ECO:0000313" key="3">
    <source>
        <dbReference type="EMBL" id="OLP48977.1"/>
    </source>
</evidence>
<proteinExistence type="predicted"/>
<dbReference type="EMBL" id="JACIED010000001">
    <property type="protein sequence ID" value="MBB4005950.1"/>
    <property type="molecule type" value="Genomic_DNA"/>
</dbReference>
<dbReference type="InterPro" id="IPR003593">
    <property type="entry name" value="AAA+_ATPase"/>
</dbReference>
<dbReference type="EMBL" id="MKIN01000022">
    <property type="protein sequence ID" value="OLP48977.1"/>
    <property type="molecule type" value="Genomic_DNA"/>
</dbReference>
<dbReference type="Proteomes" id="UP000544107">
    <property type="component" value="Unassembled WGS sequence"/>
</dbReference>
<name>A0A1Q9A3E5_9HYPH</name>
<dbReference type="SUPFAM" id="SSF52540">
    <property type="entry name" value="P-loop containing nucleoside triphosphate hydrolases"/>
    <property type="match status" value="1"/>
</dbReference>
<keyword evidence="4" id="KW-1185">Reference proteome</keyword>
<dbReference type="RefSeq" id="WP_075614768.1">
    <property type="nucleotide sequence ID" value="NZ_JACIED010000001.1"/>
</dbReference>
<gene>
    <name evidence="3" type="ORF">BJF91_17825</name>
    <name evidence="2" type="ORF">GGQ71_000186</name>
</gene>
<evidence type="ECO:0000313" key="2">
    <source>
        <dbReference type="EMBL" id="MBB4005950.1"/>
    </source>
</evidence>
<evidence type="ECO:0000313" key="5">
    <source>
        <dbReference type="Proteomes" id="UP000544107"/>
    </source>
</evidence>
<sequence length="2142" mass="237051">MQESIKVRASRDGHQFHEQWAARVALGLLLPKVSLTSIALEGFRTEDEVGKAATEIADLVKFYRDEPSATDERIVVVQFKYSPTGEDEPLTAADLGATLKKFSDAQEDFENTKGAAWVEKNLAFEFASNRPIGANLSQAIAHVHAGTKGKGPVKLQQATLIAAFGGDQLAATTVLGKLAIVGRGSSVSSLRQDTRATLTSWYGASGPLARQSFLELCDLVRTKAGMAGARNGVITKVDVLGCLGIDDESELFPVSQAFPDVPQVIERDCFDEIEATIRRSGGPFLIHAGGGSGKTVLMQSLARRFASDGSVILFDGFGGGRWRMPGDDRHQCRRSLLHIVNELAARGLCDLMLPGEDDDTALRTARRRLKQAAESVSLSNQNRRIFILLDAIDHAGIQALAQRERSFAELLIRQIQIEPIDGVTVVASCRSERIRQAVGDAKVDCLPVPSLSHHEAEALAVSLDPSITAAEARTIHARAMGNPRCLDALVKAGRPYDIGSPSEASASTADILERLLREQFQRAISDAIKRGSSDNRVQRLLHAMALLPPPVPVEELSEAIGYPISEVASFFSDLFPLIETTPFGLIFRDEPTETLAIKLAQDDPASLNEVIGRLERRQKQSQYATRALPSLLLHHGRVDELVDLAFSDDFPASLSSSVAKRGVRLSRLGAAAISVLDDHLRADDLFSLLVEAARVSGGSARADRLVLDFPDLTALSGDAEALRRLFDRKTSWAAPRYGAMAIASLFSGDSGEADRNAGRAIAWLNWSLHQDDHDRRGMDRDWIRALFVFLLQGQSAKILKWLSRRDAYSAYTYLSDLLQLLERSRTVDPRSAKVRRDLLAKAASKRRQPIWFYAALLHTLPCTKEAQTAIIARMAEHIELIPKDQTENWDLERRRRKDLVDAALGAAVQAAHLGRIEDAGKILAALPIDRPTYYDLDEDYFYDRKIGRWIIYCAVSAIVAKRPAPYSDTIPSELWQEIPKSVRRAGDRVVEKRCRDLLHRQPKKRKKPRFEYETAQRLTRVLDNRSAIVGQLIQLSRELITGSASATSAFETTSKAMKNAGNYPYRDGAMYVAEHAIGSILFVVDRLHQWDGKSASAAIAWIKQLPRKNAARMIDLVHSLAQADASQAQSLELANIAREFIKTESEAETRIQNLALLAQVLWSVSEAEAGARFRESLELADVVGSDSQDTIQELISLLAQHEGPQFAPKTVHNITRLCELNLPYDHDKFDWDGLAKALARISGLSSIAFFTRLVDREKLTLGWALTPFLAFLSEQSKVSATAAAALVGTDRVTESWYWNVADYAAAVAPKLTEGGRALMLDWISVELDRVYGENLSLERLDRLLAVFHPLVGDTPAHKRLKDIAQRERNKKVGAAKTTAQVARVSKSEFRIDSVAMLDDQLQTEQAKHGMRDVGGPTLIALGKAARTVRAALNAIEMIAASEVAVLHDKLHGLEAIQDNWADKSIAVKDKLAETAEHLAELHAAELIGAGWTVGGAFRKLTELSPERIGTIVRRIIGSARGGLDKLAPEDWLRCAKWLSGEVGSDAFTRAVTRFADRSSADIPSDFGDPAWSSEFEPPADESEIVASFLWHQLGSPDETIRWRAAHALRRFAQAGEFDILSKVLNRFASASSRPFGDQKLPFYPYHARHWLLLALDRIASDYAHRLAPAVGDLQRMYMSEPDHVLLRSLLFAVLSKVEAASPQPGLGAFLHSVGPSLAPIGVVQRAVGSHRRDSYQARPEGVAKPADEVYLDYDFKKYQVDHLGRVFGVDTWQVHDAVSAEMRALDPSIGSMHECPRGLGRYENKDRFTDAYGAYLAEHALQIVAGKFLRTLPVEQSEWDWEADPWSAWLERYSLPNAKWWASDATDPFPYDLPIIALDLGDPMNKTLSEDRLALASLCDVPQSVSRPADGWLLSARWSAGNETTIDVSSILVSTDEARRFATALAMIDPIYQYVPQSTDFLRDADEPLRNCFRISLEEHRQSEDRIDDSDPYGTSAALNREWPTDWLSEALDGASPVDFERRWINRMGSDALQIECWGARFGRGRHERQANGYRVTCPKEALSRVLKDHNLELVTLVKAERYFKDSKSSEGAFSRRSSVVVVDGNGRANPISRISSKTRAQWKALDSDDRTYLAKVYAGIQ</sequence>
<dbReference type="STRING" id="887144.BJF91_17825"/>
<dbReference type="Proteomes" id="UP000185598">
    <property type="component" value="Unassembled WGS sequence"/>
</dbReference>
<evidence type="ECO:0000259" key="1">
    <source>
        <dbReference type="SMART" id="SM00382"/>
    </source>
</evidence>
<protein>
    <recommendedName>
        <fullName evidence="1">AAA+ ATPase domain-containing protein</fullName>
    </recommendedName>
</protein>
<reference evidence="3 4" key="1">
    <citation type="submission" date="2016-09" db="EMBL/GenBank/DDBJ databases">
        <title>Rhizobium oryziradicis sp. nov., isolated from the root of rice.</title>
        <authorList>
            <person name="Zhao J."/>
            <person name="Zhang X."/>
        </authorList>
    </citation>
    <scope>NUCLEOTIDE SEQUENCE [LARGE SCALE GENOMIC DNA]</scope>
    <source>
        <strain evidence="3 4">14971</strain>
    </source>
</reference>
<comment type="caution">
    <text evidence="3">The sequence shown here is derived from an EMBL/GenBank/DDBJ whole genome shotgun (WGS) entry which is preliminary data.</text>
</comment>
<dbReference type="InterPro" id="IPR027417">
    <property type="entry name" value="P-loop_NTPase"/>
</dbReference>
<feature type="domain" description="AAA+ ATPase" evidence="1">
    <location>
        <begin position="280"/>
        <end position="449"/>
    </location>
</feature>